<feature type="region of interest" description="Disordered" evidence="1">
    <location>
        <begin position="672"/>
        <end position="724"/>
    </location>
</feature>
<feature type="compositionally biased region" description="Basic and acidic residues" evidence="1">
    <location>
        <begin position="1639"/>
        <end position="1657"/>
    </location>
</feature>
<feature type="domain" description="Phosphatidate phosphatase APP1 catalytic" evidence="2">
    <location>
        <begin position="826"/>
        <end position="975"/>
    </location>
</feature>
<evidence type="ECO:0000259" key="2">
    <source>
        <dbReference type="Pfam" id="PF09949"/>
    </source>
</evidence>
<feature type="compositionally biased region" description="Polar residues" evidence="1">
    <location>
        <begin position="688"/>
        <end position="701"/>
    </location>
</feature>
<feature type="region of interest" description="Disordered" evidence="1">
    <location>
        <begin position="1370"/>
        <end position="1690"/>
    </location>
</feature>
<dbReference type="EMBL" id="HG992979">
    <property type="protein sequence ID" value="CAE7024779.1"/>
    <property type="molecule type" value="Genomic_DNA"/>
</dbReference>
<dbReference type="SUPFAM" id="SSF56784">
    <property type="entry name" value="HAD-like"/>
    <property type="match status" value="1"/>
</dbReference>
<dbReference type="Proteomes" id="UP000472372">
    <property type="component" value="Chromosome 3"/>
</dbReference>
<protein>
    <submittedName>
        <fullName evidence="3">DUF2183 multi-domain protein</fullName>
    </submittedName>
</protein>
<feature type="compositionally biased region" description="Polar residues" evidence="1">
    <location>
        <begin position="1160"/>
        <end position="1172"/>
    </location>
</feature>
<dbReference type="PANTHER" id="PTHR28208:SF3">
    <property type="entry name" value="PHOSPHATIDATE PHOSPHATASE APP1"/>
    <property type="match status" value="1"/>
</dbReference>
<feature type="region of interest" description="Disordered" evidence="1">
    <location>
        <begin position="983"/>
        <end position="1209"/>
    </location>
</feature>
<feature type="compositionally biased region" description="Basic and acidic residues" evidence="1">
    <location>
        <begin position="637"/>
        <end position="650"/>
    </location>
</feature>
<dbReference type="GO" id="GO:0030479">
    <property type="term" value="C:actin cortical patch"/>
    <property type="evidence" value="ECO:0007669"/>
    <property type="project" value="TreeGrafter"/>
</dbReference>
<feature type="compositionally biased region" description="Polar residues" evidence="1">
    <location>
        <begin position="1389"/>
        <end position="1400"/>
    </location>
</feature>
<dbReference type="SUPFAM" id="SSF51735">
    <property type="entry name" value="NAD(P)-binding Rossmann-fold domains"/>
    <property type="match status" value="1"/>
</dbReference>
<dbReference type="InterPro" id="IPR036291">
    <property type="entry name" value="NAD(P)-bd_dom_sf"/>
</dbReference>
<dbReference type="InterPro" id="IPR052935">
    <property type="entry name" value="Mg2+_PAP"/>
</dbReference>
<feature type="compositionally biased region" description="Basic and acidic residues" evidence="1">
    <location>
        <begin position="1037"/>
        <end position="1067"/>
    </location>
</feature>
<feature type="compositionally biased region" description="Polar residues" evidence="1">
    <location>
        <begin position="989"/>
        <end position="1008"/>
    </location>
</feature>
<feature type="compositionally biased region" description="Basic residues" evidence="1">
    <location>
        <begin position="1557"/>
        <end position="1566"/>
    </location>
</feature>
<dbReference type="InterPro" id="IPR036412">
    <property type="entry name" value="HAD-like_sf"/>
</dbReference>
<feature type="compositionally biased region" description="Low complexity" evidence="1">
    <location>
        <begin position="1009"/>
        <end position="1018"/>
    </location>
</feature>
<feature type="compositionally biased region" description="Polar residues" evidence="1">
    <location>
        <begin position="1282"/>
        <end position="1309"/>
    </location>
</feature>
<dbReference type="PRINTS" id="PR00081">
    <property type="entry name" value="GDHRDH"/>
</dbReference>
<evidence type="ECO:0000313" key="4">
    <source>
        <dbReference type="Proteomes" id="UP000472372"/>
    </source>
</evidence>
<feature type="compositionally biased region" description="Basic and acidic residues" evidence="1">
    <location>
        <begin position="1482"/>
        <end position="1497"/>
    </location>
</feature>
<sequence length="1690" mass="188630">MAGLLKLLKSKWITPPKEVHEDYSGRNIIVTGATSGIGKEAVFKFARLGAAKVIIAARDAKKGELTKASLEARLGRKGQLEVWELDMMSYDSVEAFARRATDLDHIDIVILNAGARRVRFNQSVHGWEEVLQVNTLSTTLLAILLLPKLKQSKQHTGAIPVLEFVNSGLHQNAILSPEVRQEPNVLNQFNTKEKHKEGSQYKFSKLFLMYAANKLAEEISSVDVIITSICPGMVNSDLGRDHFFPGVHILASFLIFLFMRSVSQGANMVLSGTTQGERVHGRFWQHDRIQPTPPSLVGPDMREVGMRIWQEIIDALEKDVPDVRIAVDMALSSYGRFVGWMPKLPFRRKPSAHGPGALLRFLFPRTRARARIHLDKLRHDTLPLLKHRAQSRIYRYILHRQALKLKRKQRIVQRLRGYTRKLSGTSYLEDAARARRQQIAKRTGKKESGEGAMTYQESYEAREPGSRRRKLAGYLKAANEIRQTYTSQYTSNWSSKEAQYDYDDDTPGAFPDAAIVRSGREEMILFPSYARRHVKRKPEAQPGTIQEVGGQGRDTRDSTGAGDAEFWKQQWNNYEDDNAVVDVDVRGWIYSPHKGQMSRKQRLFVGLARQLVGVQAPPSSLSSSANSSRNTSPQRHGIRERTHMRDAQHDEAVAAREAEEILRKGEREARAAARGAYSERPAQDNDDTQLYRTESGNNMRPNNGRAHQLAHSTSKDSMQSDDDIKPLQKRASWNQPSDMSPAELAEANARLMARLRHFLAIPMANTPISVFFYNEHISKQRTVYTDAAGHFSVSVALDFVPTHVRILASDKLSATEEVIITASQGISVISDIDDTIKHSAIGSGAREIFRNVFIRDLVDLTIDGVREWYNRMAEMGVKFHYVSNSPWQLYPVISKYFSLAGLPPGSFHLKQYSGMLQGIFEPVAERKKVTLDKIARDFPERNFILIGDSGEADLEVYTDFVLENPGRVVAVFIRDVTTPNSPSFFDPSTGFTPNKRFSTSSSPQRTGGENSNSSSRARPPSEETDPELKAAIAASLRDMDSENTRRSDSMFPQLDREQRPRLSERKISPKSVSQHGSSKLIDLSSEDELDESPTLRRFNTDTQTDNERHRASIASAVSTKSVPPPPKKPVALRSPSSDPTSLNTLSSTKPQPPTPRKPSNIVNQPSPLAQQESAPRSAGSSASSRPPVGPKPYMSYQNQAPEDQQSYAGMARDKLWSVYNNMPALRSTEEPSSNASTVEVSGVRKAPPPPPPRRGNRDNAASAASYVGTKASSAWQHAPSMPYTSRPQITSAQTSQPFSTASPRQGINRSSTGSTLGGSTNEPTGTKKEQLWRQRWAHAERVLLEQGVVLRSWRVGEDIMDEAEHIIKEAEKKFQKDEQQSSNRRKGENVNNNMKRSGNEWTIRRLLPSSKGKPTDPKLREKVKEEVKNETNKDGGGKGQWSAWKASKLSKEYEKKGGGYENEAGSKNEPKKGAPKKKAEGKKKAEEKEVDEGKVDEKEEEDKSEAKENKDKEEKVDAKESPTVDVHKKDEVKGEKADAKDSSTKEKPKKDAPKKEAPKKKGPGKKNVKDDKEENKVDTNEVSNEEDKIEQEDETDNKEDAANDKEEDKEETSPSAQKPKADAGAKKGVNKSSAKSKPSKGDAKAKANAKERTEGTRKSSRVAGKRKTYNDNGDDDEEDKPAKKTKKSKA</sequence>
<dbReference type="InterPro" id="IPR002347">
    <property type="entry name" value="SDR_fam"/>
</dbReference>
<feature type="compositionally biased region" description="Basic residues" evidence="1">
    <location>
        <begin position="1658"/>
        <end position="1667"/>
    </location>
</feature>
<dbReference type="Gene3D" id="3.40.50.720">
    <property type="entry name" value="NAD(P)-binding Rossmann-like Domain"/>
    <property type="match status" value="1"/>
</dbReference>
<feature type="region of interest" description="Disordered" evidence="1">
    <location>
        <begin position="1225"/>
        <end position="1331"/>
    </location>
</feature>
<dbReference type="InterPro" id="IPR019236">
    <property type="entry name" value="APP1_cat"/>
</dbReference>
<proteinExistence type="predicted"/>
<feature type="compositionally biased region" description="Polar residues" evidence="1">
    <location>
        <begin position="1134"/>
        <end position="1149"/>
    </location>
</feature>
<evidence type="ECO:0000256" key="1">
    <source>
        <dbReference type="SAM" id="MobiDB-lite"/>
    </source>
</evidence>
<gene>
    <name evidence="3" type="ORF">PTTW11_03809</name>
</gene>
<accession>A0A6S6VXF5</accession>
<organism evidence="3 4">
    <name type="scientific">Pyrenophora teres f. teres</name>
    <dbReference type="NCBI Taxonomy" id="97479"/>
    <lineage>
        <taxon>Eukaryota</taxon>
        <taxon>Fungi</taxon>
        <taxon>Dikarya</taxon>
        <taxon>Ascomycota</taxon>
        <taxon>Pezizomycotina</taxon>
        <taxon>Dothideomycetes</taxon>
        <taxon>Pleosporomycetidae</taxon>
        <taxon>Pleosporales</taxon>
        <taxon>Pleosporineae</taxon>
        <taxon>Pleosporaceae</taxon>
        <taxon>Pyrenophora</taxon>
    </lineage>
</organism>
<feature type="region of interest" description="Disordered" evidence="1">
    <location>
        <begin position="440"/>
        <end position="463"/>
    </location>
</feature>
<dbReference type="Pfam" id="PF00106">
    <property type="entry name" value="adh_short"/>
    <property type="match status" value="1"/>
</dbReference>
<dbReference type="Pfam" id="PF09949">
    <property type="entry name" value="APP1_cat"/>
    <property type="match status" value="1"/>
</dbReference>
<feature type="compositionally biased region" description="Polar residues" evidence="1">
    <location>
        <begin position="1195"/>
        <end position="1207"/>
    </location>
</feature>
<feature type="region of interest" description="Disordered" evidence="1">
    <location>
        <begin position="616"/>
        <end position="650"/>
    </location>
</feature>
<feature type="compositionally biased region" description="Basic and acidic residues" evidence="1">
    <location>
        <begin position="1370"/>
        <end position="1379"/>
    </location>
</feature>
<feature type="region of interest" description="Disordered" evidence="1">
    <location>
        <begin position="534"/>
        <end position="561"/>
    </location>
</feature>
<feature type="compositionally biased region" description="Polar residues" evidence="1">
    <location>
        <begin position="1230"/>
        <end position="1239"/>
    </location>
</feature>
<feature type="compositionally biased region" description="Basic and acidic residues" evidence="1">
    <location>
        <begin position="1567"/>
        <end position="1579"/>
    </location>
</feature>
<dbReference type="GO" id="GO:0008195">
    <property type="term" value="F:phosphatidate phosphatase activity"/>
    <property type="evidence" value="ECO:0007669"/>
    <property type="project" value="InterPro"/>
</dbReference>
<feature type="compositionally biased region" description="Acidic residues" evidence="1">
    <location>
        <begin position="1583"/>
        <end position="1597"/>
    </location>
</feature>
<evidence type="ECO:0000313" key="3">
    <source>
        <dbReference type="EMBL" id="CAE7024779.1"/>
    </source>
</evidence>
<feature type="compositionally biased region" description="Basic and acidic residues" evidence="1">
    <location>
        <begin position="1413"/>
        <end position="1436"/>
    </location>
</feature>
<feature type="compositionally biased region" description="Basic and acidic residues" evidence="1">
    <location>
        <begin position="1504"/>
        <end position="1556"/>
    </location>
</feature>
<feature type="compositionally biased region" description="Basic and acidic residues" evidence="1">
    <location>
        <begin position="1449"/>
        <end position="1472"/>
    </location>
</feature>
<feature type="compositionally biased region" description="Low complexity" evidence="1">
    <location>
        <begin position="1310"/>
        <end position="1320"/>
    </location>
</feature>
<dbReference type="PANTHER" id="PTHR28208">
    <property type="entry name" value="PHOSPHATIDATE PHOSPHATASE APP1"/>
    <property type="match status" value="1"/>
</dbReference>
<name>A0A6S6VXF5_9PLEO</name>
<feature type="compositionally biased region" description="Low complexity" evidence="1">
    <location>
        <begin position="1173"/>
        <end position="1186"/>
    </location>
</feature>
<reference evidence="3" key="1">
    <citation type="submission" date="2021-02" db="EMBL/GenBank/DDBJ databases">
        <authorList>
            <person name="Syme A R."/>
            <person name="Syme A R."/>
            <person name="Moolhuijzen P."/>
        </authorList>
    </citation>
    <scope>NUCLEOTIDE SEQUENCE</scope>
    <source>
        <strain evidence="3">W1-1</strain>
    </source>
</reference>
<dbReference type="Gene3D" id="6.10.140.100">
    <property type="match status" value="1"/>
</dbReference>
<feature type="compositionally biased region" description="Low complexity" evidence="1">
    <location>
        <begin position="619"/>
        <end position="632"/>
    </location>
</feature>